<dbReference type="EC" id="2.7.7.7" evidence="1 9"/>
<dbReference type="Pfam" id="PF14840">
    <property type="entry name" value="DNA_pol3_delt_C"/>
    <property type="match status" value="1"/>
</dbReference>
<dbReference type="Proteomes" id="UP000078224">
    <property type="component" value="Unassembled WGS sequence"/>
</dbReference>
<dbReference type="PANTHER" id="PTHR34388:SF1">
    <property type="entry name" value="DNA POLYMERASE III SUBUNIT DELTA"/>
    <property type="match status" value="1"/>
</dbReference>
<keyword evidence="5" id="KW-0235">DNA replication</keyword>
<evidence type="ECO:0000256" key="4">
    <source>
        <dbReference type="ARBA" id="ARBA00022695"/>
    </source>
</evidence>
<dbReference type="FunFam" id="1.20.272.10:FF:000008">
    <property type="entry name" value="DNA polymerase III, delta subunit"/>
    <property type="match status" value="1"/>
</dbReference>
<dbReference type="Gene3D" id="1.10.8.60">
    <property type="match status" value="1"/>
</dbReference>
<evidence type="ECO:0000256" key="5">
    <source>
        <dbReference type="ARBA" id="ARBA00022705"/>
    </source>
</evidence>
<name>A0A1B7JZ73_9GAMM</name>
<dbReference type="InterPro" id="IPR032780">
    <property type="entry name" value="DNA_pol3_delt_C"/>
</dbReference>
<feature type="domain" description="DNA polymerase III subunit delta C-terminal" evidence="11">
    <location>
        <begin position="214"/>
        <end position="337"/>
    </location>
</feature>
<accession>A0A1B7JZ73</accession>
<dbReference type="GO" id="GO:0009360">
    <property type="term" value="C:DNA polymerase III complex"/>
    <property type="evidence" value="ECO:0007669"/>
    <property type="project" value="UniProtKB-UniRule"/>
</dbReference>
<dbReference type="CDD" id="cd18138">
    <property type="entry name" value="HLD_clamp_pol_III_delta"/>
    <property type="match status" value="1"/>
</dbReference>
<sequence>MTRIYPEQLASSLQESLRGRYLIWGNEPLLLQESQDAIRNAAKAQGFEEHFTFSLEQNTDWDEIFSLCQALSLFASRQTLTLLLPENGPNAAMAEKLAQLAQLLHSDLLLILRGHKLTKAQENSAWFKAISQDGIYISCLTPEYQRLPQWVSKRAYSLKLSLEAEANQLLCYCYEGNLLGLAQALERLSLLYPDGKLTYPRVENAVNDSAHFTPYHWVDAILAGKSRRAWHILEQLQQEDVEPVILLRSIQRDLILLITLKRQSVNTPLKTLYDQHKVWQNRRALLGEALQRLSQHQLQSALMLLTQAELHTKQDFSHSAWPDLQALSMLLCGKSLAENFIHDL</sequence>
<dbReference type="AlphaFoldDB" id="A0A1B7JZ73"/>
<evidence type="ECO:0000256" key="6">
    <source>
        <dbReference type="ARBA" id="ARBA00022932"/>
    </source>
</evidence>
<gene>
    <name evidence="12" type="ORF">M998_1191</name>
</gene>
<dbReference type="GO" id="GO:0003887">
    <property type="term" value="F:DNA-directed DNA polymerase activity"/>
    <property type="evidence" value="ECO:0007669"/>
    <property type="project" value="UniProtKB-UniRule"/>
</dbReference>
<dbReference type="OrthoDB" id="9770982at2"/>
<protein>
    <recommendedName>
        <fullName evidence="2 9">DNA polymerase III subunit delta</fullName>
        <ecNumber evidence="1 9">2.7.7.7</ecNumber>
    </recommendedName>
</protein>
<dbReference type="InterPro" id="IPR008921">
    <property type="entry name" value="DNA_pol3_clamp-load_cplx_C"/>
</dbReference>
<evidence type="ECO:0000313" key="12">
    <source>
        <dbReference type="EMBL" id="OAT53198.1"/>
    </source>
</evidence>
<dbReference type="EMBL" id="LXEW01000017">
    <property type="protein sequence ID" value="OAT53198.1"/>
    <property type="molecule type" value="Genomic_DNA"/>
</dbReference>
<comment type="catalytic activity">
    <reaction evidence="8">
        <text>DNA(n) + a 2'-deoxyribonucleoside 5'-triphosphate = DNA(n+1) + diphosphate</text>
        <dbReference type="Rhea" id="RHEA:22508"/>
        <dbReference type="Rhea" id="RHEA-COMP:17339"/>
        <dbReference type="Rhea" id="RHEA-COMP:17340"/>
        <dbReference type="ChEBI" id="CHEBI:33019"/>
        <dbReference type="ChEBI" id="CHEBI:61560"/>
        <dbReference type="ChEBI" id="CHEBI:173112"/>
        <dbReference type="EC" id="2.7.7.7"/>
    </reaction>
</comment>
<evidence type="ECO:0000256" key="2">
    <source>
        <dbReference type="ARBA" id="ARBA00017703"/>
    </source>
</evidence>
<evidence type="ECO:0000259" key="10">
    <source>
        <dbReference type="Pfam" id="PF06144"/>
    </source>
</evidence>
<comment type="caution">
    <text evidence="12">The sequence shown here is derived from an EMBL/GenBank/DDBJ whole genome shotgun (WGS) entry which is preliminary data.</text>
</comment>
<dbReference type="InterPro" id="IPR005790">
    <property type="entry name" value="DNA_polIII_delta"/>
</dbReference>
<dbReference type="GO" id="GO:0003677">
    <property type="term" value="F:DNA binding"/>
    <property type="evidence" value="ECO:0007669"/>
    <property type="project" value="InterPro"/>
</dbReference>
<evidence type="ECO:0000313" key="13">
    <source>
        <dbReference type="Proteomes" id="UP000078224"/>
    </source>
</evidence>
<evidence type="ECO:0000256" key="1">
    <source>
        <dbReference type="ARBA" id="ARBA00012417"/>
    </source>
</evidence>
<dbReference type="RefSeq" id="WP_068908027.1">
    <property type="nucleotide sequence ID" value="NZ_LXEW01000017.1"/>
</dbReference>
<evidence type="ECO:0000256" key="8">
    <source>
        <dbReference type="ARBA" id="ARBA00049244"/>
    </source>
</evidence>
<organism evidence="12 13">
    <name type="scientific">Providencia heimbachae ATCC 35613</name>
    <dbReference type="NCBI Taxonomy" id="1354272"/>
    <lineage>
        <taxon>Bacteria</taxon>
        <taxon>Pseudomonadati</taxon>
        <taxon>Pseudomonadota</taxon>
        <taxon>Gammaproteobacteria</taxon>
        <taxon>Enterobacterales</taxon>
        <taxon>Morganellaceae</taxon>
        <taxon>Providencia</taxon>
    </lineage>
</organism>
<evidence type="ECO:0000256" key="3">
    <source>
        <dbReference type="ARBA" id="ARBA00022679"/>
    </source>
</evidence>
<dbReference type="Gene3D" id="1.20.272.10">
    <property type="match status" value="1"/>
</dbReference>
<reference evidence="12 13" key="1">
    <citation type="submission" date="2016-04" db="EMBL/GenBank/DDBJ databases">
        <title>ATOL: Assembling a taxonomically balanced genome-scale reconstruction of the evolutionary history of the Enterobacteriaceae.</title>
        <authorList>
            <person name="Plunkett G.III."/>
            <person name="Neeno-Eckwall E.C."/>
            <person name="Glasner J.D."/>
            <person name="Perna N.T."/>
        </authorList>
    </citation>
    <scope>NUCLEOTIDE SEQUENCE [LARGE SCALE GENOMIC DNA]</scope>
    <source>
        <strain evidence="12 13">ATCC 35613</strain>
    </source>
</reference>
<feature type="domain" description="DNA polymerase III delta N-terminal" evidence="10">
    <location>
        <begin position="21"/>
        <end position="139"/>
    </location>
</feature>
<keyword evidence="6" id="KW-0239">DNA-directed DNA polymerase</keyword>
<keyword evidence="3 12" id="KW-0808">Transferase</keyword>
<dbReference type="SUPFAM" id="SSF52540">
    <property type="entry name" value="P-loop containing nucleoside triphosphate hydrolases"/>
    <property type="match status" value="1"/>
</dbReference>
<dbReference type="Gene3D" id="3.40.50.300">
    <property type="entry name" value="P-loop containing nucleotide triphosphate hydrolases"/>
    <property type="match status" value="1"/>
</dbReference>
<keyword evidence="13" id="KW-1185">Reference proteome</keyword>
<dbReference type="SUPFAM" id="SSF48019">
    <property type="entry name" value="post-AAA+ oligomerization domain-like"/>
    <property type="match status" value="1"/>
</dbReference>
<dbReference type="FunFam" id="1.10.8.60:FF:000041">
    <property type="entry name" value="DNA polymerase III subunit delta"/>
    <property type="match status" value="1"/>
</dbReference>
<dbReference type="Pfam" id="PF06144">
    <property type="entry name" value="DNA_pol3_delta"/>
    <property type="match status" value="1"/>
</dbReference>
<evidence type="ECO:0000256" key="9">
    <source>
        <dbReference type="NCBIfam" id="TIGR01128"/>
    </source>
</evidence>
<evidence type="ECO:0000259" key="11">
    <source>
        <dbReference type="Pfam" id="PF14840"/>
    </source>
</evidence>
<keyword evidence="4 12" id="KW-0548">Nucleotidyltransferase</keyword>
<dbReference type="NCBIfam" id="TIGR01128">
    <property type="entry name" value="holA"/>
    <property type="match status" value="1"/>
</dbReference>
<dbReference type="GO" id="GO:0006261">
    <property type="term" value="P:DNA-templated DNA replication"/>
    <property type="evidence" value="ECO:0007669"/>
    <property type="project" value="TreeGrafter"/>
</dbReference>
<dbReference type="InterPro" id="IPR027417">
    <property type="entry name" value="P-loop_NTPase"/>
</dbReference>
<comment type="similarity">
    <text evidence="7">Belongs to the DNA polymerase HolA subunit family.</text>
</comment>
<evidence type="ECO:0000256" key="7">
    <source>
        <dbReference type="ARBA" id="ARBA00034754"/>
    </source>
</evidence>
<proteinExistence type="inferred from homology"/>
<dbReference type="PANTHER" id="PTHR34388">
    <property type="entry name" value="DNA POLYMERASE III SUBUNIT DELTA"/>
    <property type="match status" value="1"/>
</dbReference>
<dbReference type="FunFam" id="3.40.50.300:FF:001093">
    <property type="entry name" value="DNA polymerase III subunit delta"/>
    <property type="match status" value="1"/>
</dbReference>
<dbReference type="PATRIC" id="fig|1354272.4.peg.1208"/>
<dbReference type="InterPro" id="IPR010372">
    <property type="entry name" value="DNA_pol3_delta_N"/>
</dbReference>